<feature type="domain" description="DNA helicase Pif1-like DEAD-box helicase" evidence="2">
    <location>
        <begin position="3"/>
        <end position="129"/>
    </location>
</feature>
<dbReference type="GO" id="GO:0016787">
    <property type="term" value="F:hydrolase activity"/>
    <property type="evidence" value="ECO:0007669"/>
    <property type="project" value="UniProtKB-KW"/>
</dbReference>
<protein>
    <recommendedName>
        <fullName evidence="1">ATP-dependent DNA helicase</fullName>
        <ecNumber evidence="1">5.6.2.3</ecNumber>
    </recommendedName>
</protein>
<reference evidence="3" key="1">
    <citation type="submission" date="2020-11" db="EMBL/GenBank/DDBJ databases">
        <authorList>
            <consortium name="DOE Joint Genome Institute"/>
            <person name="Ahrendt S."/>
            <person name="Riley R."/>
            <person name="Andreopoulos W."/>
            <person name="Labutti K."/>
            <person name="Pangilinan J."/>
            <person name="Ruiz-Duenas F.J."/>
            <person name="Barrasa J.M."/>
            <person name="Sanchez-Garcia M."/>
            <person name="Camarero S."/>
            <person name="Miyauchi S."/>
            <person name="Serrano A."/>
            <person name="Linde D."/>
            <person name="Babiker R."/>
            <person name="Drula E."/>
            <person name="Ayuso-Fernandez I."/>
            <person name="Pacheco R."/>
            <person name="Padilla G."/>
            <person name="Ferreira P."/>
            <person name="Barriuso J."/>
            <person name="Kellner H."/>
            <person name="Castanera R."/>
            <person name="Alfaro M."/>
            <person name="Ramirez L."/>
            <person name="Pisabarro A.G."/>
            <person name="Kuo A."/>
            <person name="Tritt A."/>
            <person name="Lipzen A."/>
            <person name="He G."/>
            <person name="Yan M."/>
            <person name="Ng V."/>
            <person name="Cullen D."/>
            <person name="Martin F."/>
            <person name="Rosso M.-N."/>
            <person name="Henrissat B."/>
            <person name="Hibbett D."/>
            <person name="Martinez A.T."/>
            <person name="Grigoriev I.V."/>
        </authorList>
    </citation>
    <scope>NUCLEOTIDE SEQUENCE</scope>
    <source>
        <strain evidence="3">AH 40177</strain>
    </source>
</reference>
<name>A0A9P5P9C6_9AGAR</name>
<evidence type="ECO:0000313" key="3">
    <source>
        <dbReference type="EMBL" id="KAF9053996.1"/>
    </source>
</evidence>
<dbReference type="InterPro" id="IPR027417">
    <property type="entry name" value="P-loop_NTPase"/>
</dbReference>
<dbReference type="GO" id="GO:0006281">
    <property type="term" value="P:DNA repair"/>
    <property type="evidence" value="ECO:0007669"/>
    <property type="project" value="UniProtKB-KW"/>
</dbReference>
<dbReference type="Proteomes" id="UP000772434">
    <property type="component" value="Unassembled WGS sequence"/>
</dbReference>
<dbReference type="EMBL" id="JADNRY010000441">
    <property type="protein sequence ID" value="KAF9053996.1"/>
    <property type="molecule type" value="Genomic_DNA"/>
</dbReference>
<sequence length="130" mass="14766">EKKLNTEQERAFRIVANHSQQSQPDPLQMYIGGQGGTGKSVVIEALRSFFNEQKENRRFRLSSYTGVAAKNISGMTLHSALLLNQFARVKNNNKSHRDLIAMWEGVDYLFIDEVSMLGSKFFVKISRALN</sequence>
<comment type="caution">
    <text evidence="3">The sequence shown here is derived from an EMBL/GenBank/DDBJ whole genome shotgun (WGS) entry which is preliminary data.</text>
</comment>
<keyword evidence="1" id="KW-0067">ATP-binding</keyword>
<dbReference type="AlphaFoldDB" id="A0A9P5P9C6"/>
<dbReference type="InterPro" id="IPR010285">
    <property type="entry name" value="DNA_helicase_pif1-like_DEAD"/>
</dbReference>
<feature type="non-terminal residue" evidence="3">
    <location>
        <position position="130"/>
    </location>
</feature>
<dbReference type="PANTHER" id="PTHR47642">
    <property type="entry name" value="ATP-DEPENDENT DNA HELICASE"/>
    <property type="match status" value="1"/>
</dbReference>
<dbReference type="Gene3D" id="3.40.50.300">
    <property type="entry name" value="P-loop containing nucleotide triphosphate hydrolases"/>
    <property type="match status" value="1"/>
</dbReference>
<keyword evidence="1" id="KW-0378">Hydrolase</keyword>
<dbReference type="GO" id="GO:0005524">
    <property type="term" value="F:ATP binding"/>
    <property type="evidence" value="ECO:0007669"/>
    <property type="project" value="UniProtKB-KW"/>
</dbReference>
<dbReference type="InterPro" id="IPR051055">
    <property type="entry name" value="PIF1_helicase"/>
</dbReference>
<keyword evidence="1" id="KW-0347">Helicase</keyword>
<comment type="catalytic activity">
    <reaction evidence="1">
        <text>ATP + H2O = ADP + phosphate + H(+)</text>
        <dbReference type="Rhea" id="RHEA:13065"/>
        <dbReference type="ChEBI" id="CHEBI:15377"/>
        <dbReference type="ChEBI" id="CHEBI:15378"/>
        <dbReference type="ChEBI" id="CHEBI:30616"/>
        <dbReference type="ChEBI" id="CHEBI:43474"/>
        <dbReference type="ChEBI" id="CHEBI:456216"/>
        <dbReference type="EC" id="5.6.2.3"/>
    </reaction>
</comment>
<dbReference type="OrthoDB" id="432234at2759"/>
<dbReference type="EC" id="5.6.2.3" evidence="1"/>
<keyword evidence="1" id="KW-0234">DNA repair</keyword>
<dbReference type="GO" id="GO:0043139">
    <property type="term" value="F:5'-3' DNA helicase activity"/>
    <property type="evidence" value="ECO:0007669"/>
    <property type="project" value="UniProtKB-EC"/>
</dbReference>
<keyword evidence="4" id="KW-1185">Reference proteome</keyword>
<accession>A0A9P5P9C6</accession>
<dbReference type="Pfam" id="PF05970">
    <property type="entry name" value="PIF1"/>
    <property type="match status" value="1"/>
</dbReference>
<keyword evidence="1" id="KW-0233">DNA recombination</keyword>
<dbReference type="SUPFAM" id="SSF52540">
    <property type="entry name" value="P-loop containing nucleoside triphosphate hydrolases"/>
    <property type="match status" value="1"/>
</dbReference>
<proteinExistence type="inferred from homology"/>
<keyword evidence="1" id="KW-0227">DNA damage</keyword>
<organism evidence="3 4">
    <name type="scientific">Rhodocollybia butyracea</name>
    <dbReference type="NCBI Taxonomy" id="206335"/>
    <lineage>
        <taxon>Eukaryota</taxon>
        <taxon>Fungi</taxon>
        <taxon>Dikarya</taxon>
        <taxon>Basidiomycota</taxon>
        <taxon>Agaricomycotina</taxon>
        <taxon>Agaricomycetes</taxon>
        <taxon>Agaricomycetidae</taxon>
        <taxon>Agaricales</taxon>
        <taxon>Marasmiineae</taxon>
        <taxon>Omphalotaceae</taxon>
        <taxon>Rhodocollybia</taxon>
    </lineage>
</organism>
<evidence type="ECO:0000259" key="2">
    <source>
        <dbReference type="Pfam" id="PF05970"/>
    </source>
</evidence>
<evidence type="ECO:0000313" key="4">
    <source>
        <dbReference type="Proteomes" id="UP000772434"/>
    </source>
</evidence>
<comment type="similarity">
    <text evidence="1">Belongs to the helicase family.</text>
</comment>
<dbReference type="GO" id="GO:0000723">
    <property type="term" value="P:telomere maintenance"/>
    <property type="evidence" value="ECO:0007669"/>
    <property type="project" value="InterPro"/>
</dbReference>
<evidence type="ECO:0000256" key="1">
    <source>
        <dbReference type="RuleBase" id="RU363044"/>
    </source>
</evidence>
<feature type="non-terminal residue" evidence="3">
    <location>
        <position position="1"/>
    </location>
</feature>
<gene>
    <name evidence="3" type="ORF">BDP27DRAFT_1147050</name>
</gene>
<keyword evidence="1" id="KW-0547">Nucleotide-binding</keyword>
<dbReference type="GO" id="GO:0006310">
    <property type="term" value="P:DNA recombination"/>
    <property type="evidence" value="ECO:0007669"/>
    <property type="project" value="UniProtKB-KW"/>
</dbReference>
<comment type="cofactor">
    <cofactor evidence="1">
        <name>Mg(2+)</name>
        <dbReference type="ChEBI" id="CHEBI:18420"/>
    </cofactor>
</comment>
<dbReference type="PANTHER" id="PTHR47642:SF5">
    <property type="entry name" value="ATP-DEPENDENT DNA HELICASE"/>
    <property type="match status" value="1"/>
</dbReference>